<evidence type="ECO:0000256" key="3">
    <source>
        <dbReference type="SAM" id="SignalP"/>
    </source>
</evidence>
<feature type="domain" description="TonB-dependent receptor plug" evidence="4">
    <location>
        <begin position="103"/>
        <end position="203"/>
    </location>
</feature>
<keyword evidence="6" id="KW-1185">Reference proteome</keyword>
<reference evidence="5 6" key="1">
    <citation type="submission" date="2023-09" db="EMBL/GenBank/DDBJ databases">
        <title>Aquirufa genomes.</title>
        <authorList>
            <person name="Pitt A."/>
        </authorList>
    </citation>
    <scope>NUCLEOTIDE SEQUENCE [LARGE SCALE GENOMIC DNA]</scope>
    <source>
        <strain evidence="5 6">LEOWEIH-7C</strain>
    </source>
</reference>
<keyword evidence="2" id="KW-0472">Membrane</keyword>
<protein>
    <submittedName>
        <fullName evidence="5">TonB-dependent receptor plug domain-containing protein</fullName>
    </submittedName>
</protein>
<dbReference type="PROSITE" id="PS52016">
    <property type="entry name" value="TONB_DEPENDENT_REC_3"/>
    <property type="match status" value="1"/>
</dbReference>
<keyword evidence="2" id="KW-1134">Transmembrane beta strand</keyword>
<dbReference type="SUPFAM" id="SSF56935">
    <property type="entry name" value="Porins"/>
    <property type="match status" value="1"/>
</dbReference>
<dbReference type="EMBL" id="JAVNWW010000007">
    <property type="protein sequence ID" value="MDU0809606.1"/>
    <property type="molecule type" value="Genomic_DNA"/>
</dbReference>
<dbReference type="PANTHER" id="PTHR30069">
    <property type="entry name" value="TONB-DEPENDENT OUTER MEMBRANE RECEPTOR"/>
    <property type="match status" value="1"/>
</dbReference>
<keyword evidence="2" id="KW-0813">Transport</keyword>
<sequence length="254" mass="28192">MKKIILLLLITYQAWAQTNEPSALFIRYFSSPNQQLMLKHDTLWVYWYEEANKQNPKEFRDTSAVDLRQIADVKIIKGRNLEGKKGIGIQIYPKMNPVEERYSQISEIDAQKLSQTNTASVTQKLQGQAAGVTIGNDNSPGGGTMVRIRGIGSINANSPLYVVDGVPLQGNINSINPNDIASVQVLKDPSQTALYGVRGANGVIVINTNKGQEQKWDFTQSTIIPLTLWSWGTTSAEMQKTKAAKRIVSWLKGK</sequence>
<proteinExistence type="inferred from homology"/>
<dbReference type="Proteomes" id="UP001249959">
    <property type="component" value="Unassembled WGS sequence"/>
</dbReference>
<dbReference type="InterPro" id="IPR039426">
    <property type="entry name" value="TonB-dep_rcpt-like"/>
</dbReference>
<evidence type="ECO:0000313" key="6">
    <source>
        <dbReference type="Proteomes" id="UP001249959"/>
    </source>
</evidence>
<dbReference type="Pfam" id="PF07715">
    <property type="entry name" value="Plug"/>
    <property type="match status" value="1"/>
</dbReference>
<feature type="chain" id="PRO_5045646936" evidence="3">
    <location>
        <begin position="17"/>
        <end position="254"/>
    </location>
</feature>
<dbReference type="InterPro" id="IPR012910">
    <property type="entry name" value="Plug_dom"/>
</dbReference>
<comment type="similarity">
    <text evidence="2">Belongs to the TonB-dependent receptor family.</text>
</comment>
<dbReference type="InterPro" id="IPR037066">
    <property type="entry name" value="Plug_dom_sf"/>
</dbReference>
<name>A0ABU3TUP9_9BACT</name>
<keyword evidence="2" id="KW-0998">Cell outer membrane</keyword>
<evidence type="ECO:0000313" key="5">
    <source>
        <dbReference type="EMBL" id="MDU0809606.1"/>
    </source>
</evidence>
<accession>A0ABU3TUP9</accession>
<dbReference type="RefSeq" id="WP_315577653.1">
    <property type="nucleotide sequence ID" value="NZ_JARDXH010000010.1"/>
</dbReference>
<dbReference type="NCBIfam" id="TIGR04057">
    <property type="entry name" value="SusC_RagA_signa"/>
    <property type="match status" value="1"/>
</dbReference>
<dbReference type="Gene3D" id="2.170.130.10">
    <property type="entry name" value="TonB-dependent receptor, plug domain"/>
    <property type="match status" value="1"/>
</dbReference>
<keyword evidence="5" id="KW-0675">Receptor</keyword>
<evidence type="ECO:0000259" key="4">
    <source>
        <dbReference type="Pfam" id="PF07715"/>
    </source>
</evidence>
<keyword evidence="1 3" id="KW-0732">Signal</keyword>
<evidence type="ECO:0000256" key="1">
    <source>
        <dbReference type="ARBA" id="ARBA00022729"/>
    </source>
</evidence>
<organism evidence="5 6">
    <name type="scientific">Aquirufa regiilacus</name>
    <dbReference type="NCBI Taxonomy" id="3024868"/>
    <lineage>
        <taxon>Bacteria</taxon>
        <taxon>Pseudomonadati</taxon>
        <taxon>Bacteroidota</taxon>
        <taxon>Cytophagia</taxon>
        <taxon>Cytophagales</taxon>
        <taxon>Flectobacillaceae</taxon>
        <taxon>Aquirufa</taxon>
    </lineage>
</organism>
<keyword evidence="2" id="KW-0812">Transmembrane</keyword>
<comment type="subcellular location">
    <subcellularLocation>
        <location evidence="2">Cell outer membrane</location>
        <topology evidence="2">Multi-pass membrane protein</topology>
    </subcellularLocation>
</comment>
<dbReference type="InterPro" id="IPR023997">
    <property type="entry name" value="TonB-dep_OMP_SusC/RagA_CS"/>
</dbReference>
<comment type="caution">
    <text evidence="5">The sequence shown here is derived from an EMBL/GenBank/DDBJ whole genome shotgun (WGS) entry which is preliminary data.</text>
</comment>
<dbReference type="PANTHER" id="PTHR30069:SF29">
    <property type="entry name" value="HEMOGLOBIN AND HEMOGLOBIN-HAPTOGLOBIN-BINDING PROTEIN 1-RELATED"/>
    <property type="match status" value="1"/>
</dbReference>
<evidence type="ECO:0000256" key="2">
    <source>
        <dbReference type="PROSITE-ProRule" id="PRU01360"/>
    </source>
</evidence>
<gene>
    <name evidence="5" type="ORF">PQG45_11250</name>
</gene>
<feature type="signal peptide" evidence="3">
    <location>
        <begin position="1"/>
        <end position="16"/>
    </location>
</feature>